<dbReference type="InterPro" id="IPR036600">
    <property type="entry name" value="PAH_sf"/>
</dbReference>
<comment type="subcellular location">
    <subcellularLocation>
        <location evidence="1 3">Nucleus</location>
    </subcellularLocation>
</comment>
<evidence type="ECO:0000256" key="3">
    <source>
        <dbReference type="PROSITE-ProRule" id="PRU00810"/>
    </source>
</evidence>
<reference evidence="5 6" key="1">
    <citation type="submission" date="2014-04" db="EMBL/GenBank/DDBJ databases">
        <authorList>
            <consortium name="DOE Joint Genome Institute"/>
            <person name="Kuo A."/>
            <person name="Gay G."/>
            <person name="Dore J."/>
            <person name="Kohler A."/>
            <person name="Nagy L.G."/>
            <person name="Floudas D."/>
            <person name="Copeland A."/>
            <person name="Barry K.W."/>
            <person name="Cichocki N."/>
            <person name="Veneault-Fourrey C."/>
            <person name="LaButti K."/>
            <person name="Lindquist E.A."/>
            <person name="Lipzen A."/>
            <person name="Lundell T."/>
            <person name="Morin E."/>
            <person name="Murat C."/>
            <person name="Sun H."/>
            <person name="Tunlid A."/>
            <person name="Henrissat B."/>
            <person name="Grigoriev I.V."/>
            <person name="Hibbett D.S."/>
            <person name="Martin F."/>
            <person name="Nordberg H.P."/>
            <person name="Cantor M.N."/>
            <person name="Hua S.X."/>
        </authorList>
    </citation>
    <scope>NUCLEOTIDE SEQUENCE [LARGE SCALE GENOMIC DNA]</scope>
    <source>
        <strain evidence="6">h7</strain>
    </source>
</reference>
<evidence type="ECO:0008006" key="7">
    <source>
        <dbReference type="Google" id="ProtNLM"/>
    </source>
</evidence>
<dbReference type="SUPFAM" id="SSF47762">
    <property type="entry name" value="PAH2 domain"/>
    <property type="match status" value="1"/>
</dbReference>
<gene>
    <name evidence="5" type="ORF">M413DRAFT_31032</name>
</gene>
<dbReference type="SUPFAM" id="SSF56112">
    <property type="entry name" value="Protein kinase-like (PK-like)"/>
    <property type="match status" value="1"/>
</dbReference>
<dbReference type="AlphaFoldDB" id="A0A0C3BKT4"/>
<organism evidence="5 6">
    <name type="scientific">Hebeloma cylindrosporum</name>
    <dbReference type="NCBI Taxonomy" id="76867"/>
    <lineage>
        <taxon>Eukaryota</taxon>
        <taxon>Fungi</taxon>
        <taxon>Dikarya</taxon>
        <taxon>Basidiomycota</taxon>
        <taxon>Agaricomycotina</taxon>
        <taxon>Agaricomycetes</taxon>
        <taxon>Agaricomycetidae</taxon>
        <taxon>Agaricales</taxon>
        <taxon>Agaricineae</taxon>
        <taxon>Hymenogastraceae</taxon>
        <taxon>Hebeloma</taxon>
    </lineage>
</organism>
<dbReference type="InterPro" id="IPR011009">
    <property type="entry name" value="Kinase-like_dom_sf"/>
</dbReference>
<dbReference type="STRING" id="686832.A0A0C3BKT4"/>
<dbReference type="Gene3D" id="1.20.1160.11">
    <property type="entry name" value="Paired amphipathic helix"/>
    <property type="match status" value="1"/>
</dbReference>
<dbReference type="OrthoDB" id="3026831at2759"/>
<keyword evidence="6" id="KW-1185">Reference proteome</keyword>
<accession>A0A0C3BKT4</accession>
<dbReference type="SUPFAM" id="SSF57903">
    <property type="entry name" value="FYVE/PHD zinc finger"/>
    <property type="match status" value="1"/>
</dbReference>
<evidence type="ECO:0000313" key="5">
    <source>
        <dbReference type="EMBL" id="KIM37325.1"/>
    </source>
</evidence>
<sequence length="645" mass="71171">MNADGRGEGQGRTRKRTAGHLTTYRRTAKRHKVVKKELSGEDVSEHIFTPATTPAPSQPSSSVTPLVASDILNTGHPSASQFSGAHNVQIHGGTYFTVAGNYVMGEGPSAMGSQTQSLKGLIDGAPVDISMGQEIYKGGGYRLHAAQLSGKVVVMKVYEGGRARERCSDAARFNQKLLHPNVPHLIGVSPFRSEHYFLLFDGGPLNEVLRQALKQDLTCALTLGLQTVIGLSSGLDFLESANYSVASIALDHFLVLSRKGQPIISFDPDHLSQMDLSEDSSSVSNGAVAVFNELCRRTFDEACKSHYESELSRSRHSGPCNNILGEQIQRSSIDEFDTNANILPYLRREGICSSRRSASSVDSARSSPQPSEPRQELVWRSTTDIVRLYDVTKNFICVLKQYLSPARPSIRHRRGRYRARTYHRCPGYNRIEINLNASNIPIVLISHASAMPHEICFVCKEVAKDTEIFNCICDGDDDEFIPTIRCTSCSEWHHRPCVIPSGEGCLTFVCKPCKNPEHPGPSEQTLPLDTVPPPGPISEVEPHIARIREFLSTVKDKLRDKPGAYTEFVDIMVDASKSDEPDGPLLLQRLCQLFAGNTYLILCFKEVLPKGFNIELTPDPYTLTITTPFETYTLNTAPSTTPHLQ</sequence>
<feature type="region of interest" description="Disordered" evidence="4">
    <location>
        <begin position="1"/>
        <end position="39"/>
    </location>
</feature>
<dbReference type="InterPro" id="IPR003822">
    <property type="entry name" value="PAH"/>
</dbReference>
<dbReference type="HOGENOM" id="CLU_424555_0_0_1"/>
<dbReference type="PROSITE" id="PS51477">
    <property type="entry name" value="PAH"/>
    <property type="match status" value="1"/>
</dbReference>
<dbReference type="InterPro" id="IPR013083">
    <property type="entry name" value="Znf_RING/FYVE/PHD"/>
</dbReference>
<dbReference type="EMBL" id="KN831798">
    <property type="protein sequence ID" value="KIM37325.1"/>
    <property type="molecule type" value="Genomic_DNA"/>
</dbReference>
<reference evidence="6" key="2">
    <citation type="submission" date="2015-01" db="EMBL/GenBank/DDBJ databases">
        <title>Evolutionary Origins and Diversification of the Mycorrhizal Mutualists.</title>
        <authorList>
            <consortium name="DOE Joint Genome Institute"/>
            <consortium name="Mycorrhizal Genomics Consortium"/>
            <person name="Kohler A."/>
            <person name="Kuo A."/>
            <person name="Nagy L.G."/>
            <person name="Floudas D."/>
            <person name="Copeland A."/>
            <person name="Barry K.W."/>
            <person name="Cichocki N."/>
            <person name="Veneault-Fourrey C."/>
            <person name="LaButti K."/>
            <person name="Lindquist E.A."/>
            <person name="Lipzen A."/>
            <person name="Lundell T."/>
            <person name="Morin E."/>
            <person name="Murat C."/>
            <person name="Riley R."/>
            <person name="Ohm R."/>
            <person name="Sun H."/>
            <person name="Tunlid A."/>
            <person name="Henrissat B."/>
            <person name="Grigoriev I.V."/>
            <person name="Hibbett D.S."/>
            <person name="Martin F."/>
        </authorList>
    </citation>
    <scope>NUCLEOTIDE SEQUENCE [LARGE SCALE GENOMIC DNA]</scope>
    <source>
        <strain evidence="6">h7</strain>
    </source>
</reference>
<protein>
    <recommendedName>
        <fullName evidence="7">PHD-type domain-containing protein</fullName>
    </recommendedName>
</protein>
<feature type="compositionally biased region" description="Low complexity" evidence="4">
    <location>
        <begin position="357"/>
        <end position="367"/>
    </location>
</feature>
<evidence type="ECO:0000256" key="4">
    <source>
        <dbReference type="SAM" id="MobiDB-lite"/>
    </source>
</evidence>
<proteinExistence type="predicted"/>
<feature type="compositionally biased region" description="Basic and acidic residues" evidence="4">
    <location>
        <begin position="1"/>
        <end position="11"/>
    </location>
</feature>
<dbReference type="GO" id="GO:0005634">
    <property type="term" value="C:nucleus"/>
    <property type="evidence" value="ECO:0007669"/>
    <property type="project" value="UniProtKB-SubCell"/>
</dbReference>
<dbReference type="GO" id="GO:0006355">
    <property type="term" value="P:regulation of DNA-templated transcription"/>
    <property type="evidence" value="ECO:0007669"/>
    <property type="project" value="InterPro"/>
</dbReference>
<keyword evidence="2 3" id="KW-0539">Nucleus</keyword>
<evidence type="ECO:0000256" key="1">
    <source>
        <dbReference type="ARBA" id="ARBA00004123"/>
    </source>
</evidence>
<name>A0A0C3BKT4_HEBCY</name>
<evidence type="ECO:0000313" key="6">
    <source>
        <dbReference type="Proteomes" id="UP000053424"/>
    </source>
</evidence>
<dbReference type="Gene3D" id="3.30.40.10">
    <property type="entry name" value="Zinc/RING finger domain, C3HC4 (zinc finger)"/>
    <property type="match status" value="1"/>
</dbReference>
<evidence type="ECO:0000256" key="2">
    <source>
        <dbReference type="ARBA" id="ARBA00023242"/>
    </source>
</evidence>
<feature type="region of interest" description="Disordered" evidence="4">
    <location>
        <begin position="357"/>
        <end position="376"/>
    </location>
</feature>
<dbReference type="CDD" id="cd15489">
    <property type="entry name" value="PHD_SF"/>
    <property type="match status" value="1"/>
</dbReference>
<dbReference type="Proteomes" id="UP000053424">
    <property type="component" value="Unassembled WGS sequence"/>
</dbReference>
<dbReference type="InterPro" id="IPR011011">
    <property type="entry name" value="Znf_FYVE_PHD"/>
</dbReference>